<name>A0A8J2WAF8_9CRUS</name>
<accession>A0A8J2WAF8</accession>
<evidence type="ECO:0000259" key="16">
    <source>
        <dbReference type="SMART" id="SM01011"/>
    </source>
</evidence>
<evidence type="ECO:0000256" key="4">
    <source>
        <dbReference type="ARBA" id="ARBA00022723"/>
    </source>
</evidence>
<evidence type="ECO:0000256" key="6">
    <source>
        <dbReference type="ARBA" id="ARBA00022997"/>
    </source>
</evidence>
<dbReference type="InterPro" id="IPR007865">
    <property type="entry name" value="Aminopep_P_N"/>
</dbReference>
<evidence type="ECO:0000256" key="3">
    <source>
        <dbReference type="ARBA" id="ARBA00022670"/>
    </source>
</evidence>
<comment type="caution">
    <text evidence="17">The sequence shown here is derived from an EMBL/GenBank/DDBJ whole genome shotgun (WGS) entry which is preliminary data.</text>
</comment>
<dbReference type="InterPro" id="IPR036005">
    <property type="entry name" value="Creatinase/aminopeptidase-like"/>
</dbReference>
<evidence type="ECO:0000313" key="17">
    <source>
        <dbReference type="EMBL" id="CAH0111218.1"/>
    </source>
</evidence>
<evidence type="ECO:0000256" key="15">
    <source>
        <dbReference type="ARBA" id="ARBA00048994"/>
    </source>
</evidence>
<evidence type="ECO:0000256" key="12">
    <source>
        <dbReference type="ARBA" id="ARBA00044252"/>
    </source>
</evidence>
<sequence>MIRGVSTGICCVIPNKVLQFPISWSKVYFTCHDIQVRQLFSREQFKRSAVVDRLAWLKYSALTKSLLNQHKHHFVNSILERNLSSLSKMSRYFSQGEGTLQVPMDLFALNRDRLCKNLRQLPKLQKKSVVVLQGGQGIPRYCTDVEYVFRQESFFHWAFGVIEPDFFGAIEVESGTSHLFIPKYPEAYAVWMGKIFNCDHYKQKYGVDYVHYMAIILENAETEVVLTAKGMNTDSNLWTREAVFEGMSKFKIDNELLHPVIVECRVIKTSMELDVLRYANKVSSAAHIAVMKAVRPGMKEYQCESVFLHHSYFHGGCRHVSYTCICGSGENGSVLHYGHAGAPNDKSIHDGDILFDMGAEYYCFASDITCSFPANGKFTERQKGIYNAVLEASRAVIAHIKPGVSWIDMHLLANRVMLTHLKKHGLLQGNVDDMMKANLAATFQPHGLGHFMGLDVHDVGGYLEGHPARPEKAGLKSLRTARVLQPGMVLTVEPGCYFIDRLLDQALEDPELSKFLIKEAVAEHRGFGGVRIEDDIVVTETGVEVMTEVPRSVEEIEATMSVKC</sequence>
<feature type="domain" description="Aminopeptidase P N-terminal" evidence="16">
    <location>
        <begin position="102"/>
        <end position="236"/>
    </location>
</feature>
<dbReference type="Pfam" id="PF00557">
    <property type="entry name" value="Peptidase_M24"/>
    <property type="match status" value="1"/>
</dbReference>
<dbReference type="Pfam" id="PF05195">
    <property type="entry name" value="AMP_N"/>
    <property type="match status" value="1"/>
</dbReference>
<dbReference type="EMBL" id="CAKKLH010000311">
    <property type="protein sequence ID" value="CAH0111218.1"/>
    <property type="molecule type" value="Genomic_DNA"/>
</dbReference>
<dbReference type="FunFam" id="3.90.230.10:FF:000002">
    <property type="entry name" value="Xaa-Pro aminopeptidase 3"/>
    <property type="match status" value="1"/>
</dbReference>
<evidence type="ECO:0000256" key="2">
    <source>
        <dbReference type="ARBA" id="ARBA00011738"/>
    </source>
</evidence>
<keyword evidence="8" id="KW-0464">Manganese</keyword>
<dbReference type="SMART" id="SM01011">
    <property type="entry name" value="AMP_N"/>
    <property type="match status" value="1"/>
</dbReference>
<dbReference type="InterPro" id="IPR052433">
    <property type="entry name" value="X-Pro_dipept-like"/>
</dbReference>
<comment type="subunit">
    <text evidence="2">Homodimer.</text>
</comment>
<evidence type="ECO:0000313" key="18">
    <source>
        <dbReference type="Proteomes" id="UP000789390"/>
    </source>
</evidence>
<dbReference type="GO" id="GO:0070006">
    <property type="term" value="F:metalloaminopeptidase activity"/>
    <property type="evidence" value="ECO:0007669"/>
    <property type="project" value="InterPro"/>
</dbReference>
<dbReference type="SUPFAM" id="SSF53092">
    <property type="entry name" value="Creatinase/prolidase N-terminal domain"/>
    <property type="match status" value="1"/>
</dbReference>
<comment type="similarity">
    <text evidence="9">Belongs to the peptidase M24B family. Eukaryotic-type prolidase subfamily.</text>
</comment>
<keyword evidence="4" id="KW-0479">Metal-binding</keyword>
<keyword evidence="6" id="KW-0224">Dipeptidase</keyword>
<proteinExistence type="inferred from homology"/>
<evidence type="ECO:0000256" key="10">
    <source>
        <dbReference type="ARBA" id="ARBA00044051"/>
    </source>
</evidence>
<dbReference type="EC" id="3.4.13.9" evidence="10"/>
<keyword evidence="3" id="KW-0645">Protease</keyword>
<evidence type="ECO:0000256" key="7">
    <source>
        <dbReference type="ARBA" id="ARBA00023049"/>
    </source>
</evidence>
<dbReference type="GO" id="GO:0030145">
    <property type="term" value="F:manganese ion binding"/>
    <property type="evidence" value="ECO:0007669"/>
    <property type="project" value="InterPro"/>
</dbReference>
<comment type="catalytic activity">
    <reaction evidence="15">
        <text>Xaa-L-Pro dipeptide + H2O = an L-alpha-amino acid + L-proline</text>
        <dbReference type="Rhea" id="RHEA:76407"/>
        <dbReference type="ChEBI" id="CHEBI:15377"/>
        <dbReference type="ChEBI" id="CHEBI:59869"/>
        <dbReference type="ChEBI" id="CHEBI:60039"/>
        <dbReference type="ChEBI" id="CHEBI:195196"/>
        <dbReference type="EC" id="3.4.13.9"/>
    </reaction>
</comment>
<reference evidence="17" key="1">
    <citation type="submission" date="2021-11" db="EMBL/GenBank/DDBJ databases">
        <authorList>
            <person name="Schell T."/>
        </authorList>
    </citation>
    <scope>NUCLEOTIDE SEQUENCE</scope>
    <source>
        <strain evidence="17">M5</strain>
    </source>
</reference>
<keyword evidence="5" id="KW-0378">Hydrolase</keyword>
<dbReference type="CDD" id="cd01087">
    <property type="entry name" value="Prolidase"/>
    <property type="match status" value="1"/>
</dbReference>
<dbReference type="OrthoDB" id="10261878at2759"/>
<comment type="cofactor">
    <cofactor evidence="1">
        <name>Mn(2+)</name>
        <dbReference type="ChEBI" id="CHEBI:29035"/>
    </cofactor>
</comment>
<keyword evidence="7" id="KW-0482">Metalloprotease</keyword>
<evidence type="ECO:0000256" key="5">
    <source>
        <dbReference type="ARBA" id="ARBA00022801"/>
    </source>
</evidence>
<organism evidence="17 18">
    <name type="scientific">Daphnia galeata</name>
    <dbReference type="NCBI Taxonomy" id="27404"/>
    <lineage>
        <taxon>Eukaryota</taxon>
        <taxon>Metazoa</taxon>
        <taxon>Ecdysozoa</taxon>
        <taxon>Arthropoda</taxon>
        <taxon>Crustacea</taxon>
        <taxon>Branchiopoda</taxon>
        <taxon>Diplostraca</taxon>
        <taxon>Cladocera</taxon>
        <taxon>Anomopoda</taxon>
        <taxon>Daphniidae</taxon>
        <taxon>Daphnia</taxon>
    </lineage>
</organism>
<dbReference type="GO" id="GO:0006508">
    <property type="term" value="P:proteolysis"/>
    <property type="evidence" value="ECO:0007669"/>
    <property type="project" value="UniProtKB-KW"/>
</dbReference>
<dbReference type="PANTHER" id="PTHR48480:SF2">
    <property type="entry name" value="PEPTIDASE D"/>
    <property type="match status" value="1"/>
</dbReference>
<evidence type="ECO:0000256" key="9">
    <source>
        <dbReference type="ARBA" id="ARBA00043990"/>
    </source>
</evidence>
<dbReference type="InterPro" id="IPR029149">
    <property type="entry name" value="Creatin/AminoP/Spt16_N"/>
</dbReference>
<dbReference type="AlphaFoldDB" id="A0A8J2WAF8"/>
<evidence type="ECO:0000256" key="1">
    <source>
        <dbReference type="ARBA" id="ARBA00001936"/>
    </source>
</evidence>
<evidence type="ECO:0000256" key="8">
    <source>
        <dbReference type="ARBA" id="ARBA00023211"/>
    </source>
</evidence>
<dbReference type="Proteomes" id="UP000789390">
    <property type="component" value="Unassembled WGS sequence"/>
</dbReference>
<evidence type="ECO:0000256" key="13">
    <source>
        <dbReference type="ARBA" id="ARBA00044284"/>
    </source>
</evidence>
<keyword evidence="18" id="KW-1185">Reference proteome</keyword>
<evidence type="ECO:0000256" key="14">
    <source>
        <dbReference type="ARBA" id="ARBA00044351"/>
    </source>
</evidence>
<dbReference type="PANTHER" id="PTHR48480">
    <property type="match status" value="1"/>
</dbReference>
<gene>
    <name evidence="17" type="ORF">DGAL_LOCUS14854</name>
</gene>
<evidence type="ECO:0000256" key="11">
    <source>
        <dbReference type="ARBA" id="ARBA00044141"/>
    </source>
</evidence>
<dbReference type="InterPro" id="IPR000994">
    <property type="entry name" value="Pept_M24"/>
</dbReference>
<dbReference type="Gene3D" id="3.90.230.10">
    <property type="entry name" value="Creatinase/methionine aminopeptidase superfamily"/>
    <property type="match status" value="1"/>
</dbReference>
<dbReference type="GO" id="GO:0102009">
    <property type="term" value="F:proline dipeptidase activity"/>
    <property type="evidence" value="ECO:0007669"/>
    <property type="project" value="UniProtKB-EC"/>
</dbReference>
<dbReference type="SUPFAM" id="SSF55920">
    <property type="entry name" value="Creatinase/aminopeptidase"/>
    <property type="match status" value="1"/>
</dbReference>
<protein>
    <recommendedName>
        <fullName evidence="11">Xaa-Pro dipeptidase</fullName>
        <ecNumber evidence="10">3.4.13.9</ecNumber>
    </recommendedName>
    <alternativeName>
        <fullName evidence="14">Imidodipeptidase</fullName>
    </alternativeName>
    <alternativeName>
        <fullName evidence="12">Peptidase D</fullName>
    </alternativeName>
    <alternativeName>
        <fullName evidence="13">Proline dipeptidase</fullName>
    </alternativeName>
</protein>
<dbReference type="Gene3D" id="3.40.350.10">
    <property type="entry name" value="Creatinase/prolidase N-terminal domain"/>
    <property type="match status" value="1"/>
</dbReference>